<feature type="transmembrane region" description="Helical" evidence="6">
    <location>
        <begin position="301"/>
        <end position="320"/>
    </location>
</feature>
<protein>
    <submittedName>
        <fullName evidence="8">Flp pilus assembly protein TadB</fullName>
    </submittedName>
</protein>
<feature type="transmembrane region" description="Helical" evidence="6">
    <location>
        <begin position="6"/>
        <end position="26"/>
    </location>
</feature>
<evidence type="ECO:0000256" key="2">
    <source>
        <dbReference type="ARBA" id="ARBA00022475"/>
    </source>
</evidence>
<accession>A0A6J4KYG5</accession>
<proteinExistence type="predicted"/>
<evidence type="ECO:0000256" key="3">
    <source>
        <dbReference type="ARBA" id="ARBA00022692"/>
    </source>
</evidence>
<evidence type="ECO:0000259" key="7">
    <source>
        <dbReference type="Pfam" id="PF00482"/>
    </source>
</evidence>
<comment type="subcellular location">
    <subcellularLocation>
        <location evidence="1">Cell membrane</location>
        <topology evidence="1">Multi-pass membrane protein</topology>
    </subcellularLocation>
</comment>
<feature type="transmembrane region" description="Helical" evidence="6">
    <location>
        <begin position="263"/>
        <end position="281"/>
    </location>
</feature>
<keyword evidence="5 6" id="KW-0472">Membrane</keyword>
<dbReference type="PANTHER" id="PTHR35007">
    <property type="entry name" value="INTEGRAL MEMBRANE PROTEIN-RELATED"/>
    <property type="match status" value="1"/>
</dbReference>
<gene>
    <name evidence="8" type="ORF">AVDCRST_MAG93-5650</name>
</gene>
<keyword evidence="3 6" id="KW-0812">Transmembrane</keyword>
<evidence type="ECO:0000256" key="6">
    <source>
        <dbReference type="SAM" id="Phobius"/>
    </source>
</evidence>
<feature type="domain" description="Type II secretion system protein GspF" evidence="7">
    <location>
        <begin position="154"/>
        <end position="277"/>
    </location>
</feature>
<reference evidence="8" key="1">
    <citation type="submission" date="2020-02" db="EMBL/GenBank/DDBJ databases">
        <authorList>
            <person name="Meier V. D."/>
        </authorList>
    </citation>
    <scope>NUCLEOTIDE SEQUENCE</scope>
    <source>
        <strain evidence="8">AVDCRST_MAG93</strain>
    </source>
</reference>
<dbReference type="Pfam" id="PF00482">
    <property type="entry name" value="T2SSF"/>
    <property type="match status" value="1"/>
</dbReference>
<feature type="transmembrane region" description="Helical" evidence="6">
    <location>
        <begin position="109"/>
        <end position="134"/>
    </location>
</feature>
<evidence type="ECO:0000256" key="1">
    <source>
        <dbReference type="ARBA" id="ARBA00004651"/>
    </source>
</evidence>
<dbReference type="EMBL" id="CADCTR010001907">
    <property type="protein sequence ID" value="CAA9319004.1"/>
    <property type="molecule type" value="Genomic_DNA"/>
</dbReference>
<evidence type="ECO:0000313" key="8">
    <source>
        <dbReference type="EMBL" id="CAA9319004.1"/>
    </source>
</evidence>
<evidence type="ECO:0000256" key="4">
    <source>
        <dbReference type="ARBA" id="ARBA00022989"/>
    </source>
</evidence>
<dbReference type="GO" id="GO:0005886">
    <property type="term" value="C:plasma membrane"/>
    <property type="evidence" value="ECO:0007669"/>
    <property type="project" value="UniProtKB-SubCell"/>
</dbReference>
<keyword evidence="2" id="KW-1003">Cell membrane</keyword>
<sequence>MSPLLLLGLLFVAIIAMSMLVLGLVLRRRTNADERMLQFTGGAPVVETPDIKARINDAVSKTSRGSNIARDLARADLKLTAGEFVMLKVIAAVGMGVVGAWLATQATGAATPLILLGGGLFGAVIGSFFPNVYVNFRSKRRVRAFNNQLADTIAMLASSLRSGYSLLQSMDLVSREARPPMASEMRRLVQEVGLGMSTEAALGNLLRRVPSDDLDLMITAINIQHEVGGNLAQILEGISHTIRERVRIKGEIRAITSMQRGSGYVITALPIFLAVMLSTINPGYMAPIFTFGLPPKAWCCFPVTCLVMIGIAYVIIMKIVDIDI</sequence>
<name>A0A6J4KYG5_9CHLR</name>
<evidence type="ECO:0000256" key="5">
    <source>
        <dbReference type="ARBA" id="ARBA00023136"/>
    </source>
</evidence>
<feature type="transmembrane region" description="Helical" evidence="6">
    <location>
        <begin position="84"/>
        <end position="103"/>
    </location>
</feature>
<keyword evidence="4 6" id="KW-1133">Transmembrane helix</keyword>
<dbReference type="InterPro" id="IPR018076">
    <property type="entry name" value="T2SS_GspF_dom"/>
</dbReference>
<dbReference type="PANTHER" id="PTHR35007:SF1">
    <property type="entry name" value="PILUS ASSEMBLY PROTEIN"/>
    <property type="match status" value="1"/>
</dbReference>
<dbReference type="InterPro" id="IPR042094">
    <property type="entry name" value="T2SS_GspF_sf"/>
</dbReference>
<organism evidence="8">
    <name type="scientific">uncultured Chloroflexia bacterium</name>
    <dbReference type="NCBI Taxonomy" id="1672391"/>
    <lineage>
        <taxon>Bacteria</taxon>
        <taxon>Bacillati</taxon>
        <taxon>Chloroflexota</taxon>
        <taxon>Chloroflexia</taxon>
        <taxon>environmental samples</taxon>
    </lineage>
</organism>
<dbReference type="AlphaFoldDB" id="A0A6J4KYG5"/>
<dbReference type="Gene3D" id="1.20.81.30">
    <property type="entry name" value="Type II secretion system (T2SS), domain F"/>
    <property type="match status" value="1"/>
</dbReference>